<dbReference type="EMBL" id="JACRUL010000016">
    <property type="protein sequence ID" value="MBC5844512.1"/>
    <property type="molecule type" value="Genomic_DNA"/>
</dbReference>
<keyword evidence="3" id="KW-1185">Reference proteome</keyword>
<protein>
    <submittedName>
        <fullName evidence="2">YHS domain protein</fullName>
    </submittedName>
</protein>
<dbReference type="NCBIfam" id="NF041384">
    <property type="entry name" value="YHS_seleno_dom"/>
    <property type="match status" value="1"/>
</dbReference>
<reference evidence="2 3" key="1">
    <citation type="submission" date="2020-08" db="EMBL/GenBank/DDBJ databases">
        <title>Description of novel Flavobacterium F-392 isolate.</title>
        <authorList>
            <person name="Saticioglu I.B."/>
            <person name="Duman M."/>
            <person name="Altun S."/>
        </authorList>
    </citation>
    <scope>NUCLEOTIDE SEQUENCE [LARGE SCALE GENOMIC DNA]</scope>
    <source>
        <strain evidence="2 3">F-392</strain>
    </source>
</reference>
<dbReference type="AlphaFoldDB" id="A0A923SFD6"/>
<evidence type="ECO:0000313" key="2">
    <source>
        <dbReference type="EMBL" id="MBC5844512.1"/>
    </source>
</evidence>
<keyword evidence="1" id="KW-0732">Signal</keyword>
<name>A0A923SFD6_9FLAO</name>
<dbReference type="Proteomes" id="UP000641454">
    <property type="component" value="Unassembled WGS sequence"/>
</dbReference>
<organism evidence="2 3">
    <name type="scientific">Flavobacterium muglaense</name>
    <dbReference type="NCBI Taxonomy" id="2764716"/>
    <lineage>
        <taxon>Bacteria</taxon>
        <taxon>Pseudomonadati</taxon>
        <taxon>Bacteroidota</taxon>
        <taxon>Flavobacteriia</taxon>
        <taxon>Flavobacteriales</taxon>
        <taxon>Flavobacteriaceae</taxon>
        <taxon>Flavobacterium</taxon>
    </lineage>
</organism>
<dbReference type="RefSeq" id="WP_187018173.1">
    <property type="nucleotide sequence ID" value="NZ_JACRUK010000016.1"/>
</dbReference>
<evidence type="ECO:0000313" key="3">
    <source>
        <dbReference type="Proteomes" id="UP000641454"/>
    </source>
</evidence>
<comment type="caution">
    <text evidence="2">The sequence shown here is derived from an EMBL/GenBank/DDBJ whole genome shotgun (WGS) entry which is preliminary data.</text>
</comment>
<gene>
    <name evidence="2" type="ORF">H8R25_08695</name>
</gene>
<sequence length="153" mass="17163">MKNLKSTVLVAFIALFSNGIFAQVDAIDKSGLAIGGYDVVSYQKDHKAVKGTADFTEQNDKITYHFSSKENAKAFKANPKKYLPQVNGYCAWGVAEKDSKFSINPETFKIVDNKLYLFFNGDFNGSQVNTLDIWNKDEAKYLGEIDKKWAAIK</sequence>
<accession>A0A923SFD6</accession>
<feature type="signal peptide" evidence="1">
    <location>
        <begin position="1"/>
        <end position="22"/>
    </location>
</feature>
<proteinExistence type="predicted"/>
<evidence type="ECO:0000256" key="1">
    <source>
        <dbReference type="SAM" id="SignalP"/>
    </source>
</evidence>
<feature type="chain" id="PRO_5036758037" evidence="1">
    <location>
        <begin position="23"/>
        <end position="153"/>
    </location>
</feature>